<evidence type="ECO:0000313" key="2">
    <source>
        <dbReference type="EMBL" id="KAG8457673.1"/>
    </source>
</evidence>
<feature type="region of interest" description="Disordered" evidence="1">
    <location>
        <begin position="148"/>
        <end position="207"/>
    </location>
</feature>
<sequence length="334" mass="34972">MIAAKELRYLTGISGHEAASSPARQQPYSSRSPTSRSPRQLGSLGDGSDAARVLRSPPSPPRIALRPAAPLVSGRRLAELPPPAWPPSLDFRYIGYGDAGPYALGGGVDADADVAFRFDGLDDHTYVPGPLVGGGGFVFGYAELSTDAPRGVRPRSRNRLRLASGGGGLDGGSSAIHPDADPFAPDDTPGPGAYDTPRWPEGSSVGHGSMLGARVALRADADPLVADASTPGPGAYSPRERSTLGRAKLGPGSVSGFSFGRESSRASAEPWRQAPQGVHEREVHMKNVRCRSGGPFALIAPSARHSALHARNSSARRKPRVRVAAESAWPAEWN</sequence>
<proteinExistence type="predicted"/>
<dbReference type="Proteomes" id="UP000751190">
    <property type="component" value="Unassembled WGS sequence"/>
</dbReference>
<dbReference type="EMBL" id="JAGTXO010000065">
    <property type="protein sequence ID" value="KAG8457673.1"/>
    <property type="molecule type" value="Genomic_DNA"/>
</dbReference>
<accession>A0A8J6C7I0</accession>
<gene>
    <name evidence="2" type="ORF">KFE25_001459</name>
</gene>
<name>A0A8J6C7I0_DIALT</name>
<feature type="region of interest" description="Disordered" evidence="1">
    <location>
        <begin position="14"/>
        <end position="66"/>
    </location>
</feature>
<dbReference type="AlphaFoldDB" id="A0A8J6C7I0"/>
<protein>
    <submittedName>
        <fullName evidence="2">Uncharacterized protein</fullName>
    </submittedName>
</protein>
<dbReference type="InterPro" id="IPR010736">
    <property type="entry name" value="SHIPPO-rpt"/>
</dbReference>
<dbReference type="OrthoDB" id="10664003at2759"/>
<dbReference type="Pfam" id="PF07004">
    <property type="entry name" value="SHIPPO-rpt"/>
    <property type="match status" value="2"/>
</dbReference>
<comment type="caution">
    <text evidence="2">The sequence shown here is derived from an EMBL/GenBank/DDBJ whole genome shotgun (WGS) entry which is preliminary data.</text>
</comment>
<feature type="compositionally biased region" description="Low complexity" evidence="1">
    <location>
        <begin position="24"/>
        <end position="40"/>
    </location>
</feature>
<evidence type="ECO:0000313" key="3">
    <source>
        <dbReference type="Proteomes" id="UP000751190"/>
    </source>
</evidence>
<feature type="region of interest" description="Disordered" evidence="1">
    <location>
        <begin position="224"/>
        <end position="278"/>
    </location>
</feature>
<organism evidence="2 3">
    <name type="scientific">Diacronema lutheri</name>
    <name type="common">Unicellular marine alga</name>
    <name type="synonym">Monochrysis lutheri</name>
    <dbReference type="NCBI Taxonomy" id="2081491"/>
    <lineage>
        <taxon>Eukaryota</taxon>
        <taxon>Haptista</taxon>
        <taxon>Haptophyta</taxon>
        <taxon>Pavlovophyceae</taxon>
        <taxon>Pavlovales</taxon>
        <taxon>Pavlovaceae</taxon>
        <taxon>Diacronema</taxon>
    </lineage>
</organism>
<feature type="compositionally biased region" description="Low complexity" evidence="1">
    <location>
        <begin position="181"/>
        <end position="193"/>
    </location>
</feature>
<reference evidence="2" key="1">
    <citation type="submission" date="2021-05" db="EMBL/GenBank/DDBJ databases">
        <title>The genome of the haptophyte Pavlova lutheri (Diacronema luteri, Pavlovales) - a model for lipid biosynthesis in eukaryotic algae.</title>
        <authorList>
            <person name="Hulatt C.J."/>
            <person name="Posewitz M.C."/>
        </authorList>
    </citation>
    <scope>NUCLEOTIDE SEQUENCE</scope>
    <source>
        <strain evidence="2">NIVA-4/92</strain>
    </source>
</reference>
<evidence type="ECO:0000256" key="1">
    <source>
        <dbReference type="SAM" id="MobiDB-lite"/>
    </source>
</evidence>
<keyword evidence="3" id="KW-1185">Reference proteome</keyword>